<feature type="transmembrane region" description="Helical" evidence="5">
    <location>
        <begin position="62"/>
        <end position="82"/>
    </location>
</feature>
<name>A0A5N5DTW9_9PEZI</name>
<dbReference type="EMBL" id="VCHE01000001">
    <property type="protein sequence ID" value="KAB2581163.1"/>
    <property type="molecule type" value="Genomic_DNA"/>
</dbReference>
<dbReference type="OrthoDB" id="5410178at2759"/>
<dbReference type="InterPro" id="IPR020846">
    <property type="entry name" value="MFS_dom"/>
</dbReference>
<dbReference type="InterPro" id="IPR011701">
    <property type="entry name" value="MFS"/>
</dbReference>
<feature type="transmembrane region" description="Helical" evidence="5">
    <location>
        <begin position="313"/>
        <end position="334"/>
    </location>
</feature>
<dbReference type="Gene3D" id="1.20.1250.20">
    <property type="entry name" value="MFS general substrate transporter like domains"/>
    <property type="match status" value="1"/>
</dbReference>
<sequence>MLEMLMTVMSTVGSAVADQARPEYGYGKTLGYFSFTSAFLLGEGVGGIFLPPVSESFGRKFVYIAAPLICSVFCVIVAAVPPQLNGSVALLIFARFVAGMVSSVPATVAPGSLEDMFDEEQRIWTVSAWTTASNVGVLFGPIYGSYVTAYLGWRWVFWISAIIMVVCFFLTLFLRESRSTRLLQQKLDEILALTDGSSETASLRIHNPDAVLSLNTFLTDTLFRPLRLLFTEPIVILCSALNAISFAMIYGLTEGLTIVYSSPSYGLPDPHTTSSLGFVPLIIGLFFSLPFRARDARNFRELNAEGVPPERKLTSFTIAVPALALGFWVFAWTIPPLVPQAPLLVSMAALVPVGFAINDLDSVLCGYMADVYSMYAASAFSALSLLRALCAAAFPLFAEPMFEHMGANAAASVLAAIATVFCVSPWVLLKYGPQLRERSRFAEYSAAMSAKTVAGGSAGSSTETLRVVAGGSSKVERGGNDV</sequence>
<evidence type="ECO:0000256" key="1">
    <source>
        <dbReference type="ARBA" id="ARBA00004141"/>
    </source>
</evidence>
<feature type="transmembrane region" description="Helical" evidence="5">
    <location>
        <begin position="33"/>
        <end position="50"/>
    </location>
</feature>
<comment type="caution">
    <text evidence="7">The sequence shown here is derived from an EMBL/GenBank/DDBJ whole genome shotgun (WGS) entry which is preliminary data.</text>
</comment>
<dbReference type="GO" id="GO:0016020">
    <property type="term" value="C:membrane"/>
    <property type="evidence" value="ECO:0007669"/>
    <property type="project" value="UniProtKB-SubCell"/>
</dbReference>
<accession>A0A5N5DTW9</accession>
<feature type="transmembrane region" description="Helical" evidence="5">
    <location>
        <begin position="88"/>
        <end position="111"/>
    </location>
</feature>
<proteinExistence type="predicted"/>
<protein>
    <submittedName>
        <fullName evidence="7">Efflux pump FUB11</fullName>
    </submittedName>
</protein>
<dbReference type="InterPro" id="IPR036259">
    <property type="entry name" value="MFS_trans_sf"/>
</dbReference>
<organism evidence="7 8">
    <name type="scientific">Lasiodiplodia theobromae</name>
    <dbReference type="NCBI Taxonomy" id="45133"/>
    <lineage>
        <taxon>Eukaryota</taxon>
        <taxon>Fungi</taxon>
        <taxon>Dikarya</taxon>
        <taxon>Ascomycota</taxon>
        <taxon>Pezizomycotina</taxon>
        <taxon>Dothideomycetes</taxon>
        <taxon>Dothideomycetes incertae sedis</taxon>
        <taxon>Botryosphaeriales</taxon>
        <taxon>Botryosphaeriaceae</taxon>
        <taxon>Lasiodiplodia</taxon>
    </lineage>
</organism>
<keyword evidence="2 5" id="KW-0812">Transmembrane</keyword>
<evidence type="ECO:0000259" key="6">
    <source>
        <dbReference type="PROSITE" id="PS50850"/>
    </source>
</evidence>
<keyword evidence="8" id="KW-1185">Reference proteome</keyword>
<evidence type="ECO:0000313" key="7">
    <source>
        <dbReference type="EMBL" id="KAB2581163.1"/>
    </source>
</evidence>
<feature type="transmembrane region" description="Helical" evidence="5">
    <location>
        <begin position="155"/>
        <end position="174"/>
    </location>
</feature>
<dbReference type="Proteomes" id="UP000325902">
    <property type="component" value="Unassembled WGS sequence"/>
</dbReference>
<evidence type="ECO:0000256" key="5">
    <source>
        <dbReference type="SAM" id="Phobius"/>
    </source>
</evidence>
<dbReference type="PANTHER" id="PTHR23502">
    <property type="entry name" value="MAJOR FACILITATOR SUPERFAMILY"/>
    <property type="match status" value="1"/>
</dbReference>
<keyword evidence="3 5" id="KW-1133">Transmembrane helix</keyword>
<comment type="subcellular location">
    <subcellularLocation>
        <location evidence="1">Membrane</location>
        <topology evidence="1">Multi-pass membrane protein</topology>
    </subcellularLocation>
</comment>
<evidence type="ECO:0000256" key="2">
    <source>
        <dbReference type="ARBA" id="ARBA00022692"/>
    </source>
</evidence>
<evidence type="ECO:0000313" key="8">
    <source>
        <dbReference type="Proteomes" id="UP000325902"/>
    </source>
</evidence>
<dbReference type="PROSITE" id="PS50850">
    <property type="entry name" value="MFS"/>
    <property type="match status" value="1"/>
</dbReference>
<keyword evidence="4 5" id="KW-0472">Membrane</keyword>
<dbReference type="SUPFAM" id="SSF103473">
    <property type="entry name" value="MFS general substrate transporter"/>
    <property type="match status" value="1"/>
</dbReference>
<evidence type="ECO:0000256" key="3">
    <source>
        <dbReference type="ARBA" id="ARBA00022989"/>
    </source>
</evidence>
<feature type="domain" description="Major facilitator superfamily (MFS) profile" evidence="6">
    <location>
        <begin position="1"/>
        <end position="436"/>
    </location>
</feature>
<feature type="transmembrane region" description="Helical" evidence="5">
    <location>
        <begin position="372"/>
        <end position="397"/>
    </location>
</feature>
<feature type="transmembrane region" description="Helical" evidence="5">
    <location>
        <begin position="409"/>
        <end position="429"/>
    </location>
</feature>
<feature type="transmembrane region" description="Helical" evidence="5">
    <location>
        <begin position="273"/>
        <end position="292"/>
    </location>
</feature>
<dbReference type="GO" id="GO:0022857">
    <property type="term" value="F:transmembrane transporter activity"/>
    <property type="evidence" value="ECO:0007669"/>
    <property type="project" value="InterPro"/>
</dbReference>
<evidence type="ECO:0000256" key="4">
    <source>
        <dbReference type="ARBA" id="ARBA00023136"/>
    </source>
</evidence>
<dbReference type="AlphaFoldDB" id="A0A5N5DTW9"/>
<reference evidence="7 8" key="1">
    <citation type="journal article" date="2019" name="Sci. Rep.">
        <title>A multi-omics analysis of the grapevine pathogen Lasiodiplodia theobromae reveals that temperature affects the expression of virulence- and pathogenicity-related genes.</title>
        <authorList>
            <person name="Felix C."/>
            <person name="Meneses R."/>
            <person name="Goncalves M.F.M."/>
            <person name="Tilleman L."/>
            <person name="Duarte A.S."/>
            <person name="Jorrin-Novo J.V."/>
            <person name="Van de Peer Y."/>
            <person name="Deforce D."/>
            <person name="Van Nieuwerburgh F."/>
            <person name="Esteves A.C."/>
            <person name="Alves A."/>
        </authorList>
    </citation>
    <scope>NUCLEOTIDE SEQUENCE [LARGE SCALE GENOMIC DNA]</scope>
    <source>
        <strain evidence="7 8">LA-SOL3</strain>
    </source>
</reference>
<feature type="transmembrane region" description="Helical" evidence="5">
    <location>
        <begin position="340"/>
        <end position="360"/>
    </location>
</feature>
<feature type="transmembrane region" description="Helical" evidence="5">
    <location>
        <begin position="234"/>
        <end position="253"/>
    </location>
</feature>
<dbReference type="Pfam" id="PF07690">
    <property type="entry name" value="MFS_1"/>
    <property type="match status" value="1"/>
</dbReference>
<gene>
    <name evidence="7" type="primary">FUB11_3</name>
    <name evidence="7" type="ORF">DBV05_g3</name>
</gene>
<dbReference type="PANTHER" id="PTHR23502:SF157">
    <property type="entry name" value="MAJOR FACILITATOR SUPERFAMILY (MFS) PROFILE DOMAIN-CONTAINING PROTEIN-RELATED"/>
    <property type="match status" value="1"/>
</dbReference>